<dbReference type="Proteomes" id="UP000198312">
    <property type="component" value="Chromosome"/>
</dbReference>
<dbReference type="PANTHER" id="PTHR21666:SF289">
    <property type="entry name" value="L-ALA--D-GLU ENDOPEPTIDASE"/>
    <property type="match status" value="1"/>
</dbReference>
<dbReference type="GO" id="GO:0004222">
    <property type="term" value="F:metalloendopeptidase activity"/>
    <property type="evidence" value="ECO:0007669"/>
    <property type="project" value="TreeGrafter"/>
</dbReference>
<feature type="domain" description="M23ase beta-sheet core" evidence="3">
    <location>
        <begin position="256"/>
        <end position="364"/>
    </location>
</feature>
<gene>
    <name evidence="4" type="ORF">CFK37_03805</name>
</gene>
<organism evidence="4 5">
    <name type="scientific">Virgibacillus phasianinus</name>
    <dbReference type="NCBI Taxonomy" id="2017483"/>
    <lineage>
        <taxon>Bacteria</taxon>
        <taxon>Bacillati</taxon>
        <taxon>Bacillota</taxon>
        <taxon>Bacilli</taxon>
        <taxon>Bacillales</taxon>
        <taxon>Bacillaceae</taxon>
        <taxon>Virgibacillus</taxon>
    </lineage>
</organism>
<evidence type="ECO:0000313" key="4">
    <source>
        <dbReference type="EMBL" id="ASK61357.1"/>
    </source>
</evidence>
<evidence type="ECO:0000256" key="2">
    <source>
        <dbReference type="SAM" id="Phobius"/>
    </source>
</evidence>
<dbReference type="InterPro" id="IPR016047">
    <property type="entry name" value="M23ase_b-sheet_dom"/>
</dbReference>
<keyword evidence="1" id="KW-0732">Signal</keyword>
<dbReference type="RefSeq" id="WP_089060634.1">
    <property type="nucleotide sequence ID" value="NZ_CP022315.1"/>
</dbReference>
<dbReference type="Pfam" id="PF01551">
    <property type="entry name" value="Peptidase_M23"/>
    <property type="match status" value="1"/>
</dbReference>
<reference evidence="4 5" key="1">
    <citation type="submission" date="2017-07" db="EMBL/GenBank/DDBJ databases">
        <title>Virgibacillus sp. LM2416.</title>
        <authorList>
            <person name="Tak E.J."/>
            <person name="Bae J.-W."/>
        </authorList>
    </citation>
    <scope>NUCLEOTIDE SEQUENCE [LARGE SCALE GENOMIC DNA]</scope>
    <source>
        <strain evidence="4 5">LM2416</strain>
    </source>
</reference>
<dbReference type="SUPFAM" id="SSF51261">
    <property type="entry name" value="Duplicated hybrid motif"/>
    <property type="match status" value="1"/>
</dbReference>
<keyword evidence="5" id="KW-1185">Reference proteome</keyword>
<evidence type="ECO:0000313" key="5">
    <source>
        <dbReference type="Proteomes" id="UP000198312"/>
    </source>
</evidence>
<dbReference type="OrthoDB" id="9805070at2"/>
<accession>A0A220TZV3</accession>
<dbReference type="InterPro" id="IPR011055">
    <property type="entry name" value="Dup_hybrid_motif"/>
</dbReference>
<evidence type="ECO:0000259" key="3">
    <source>
        <dbReference type="Pfam" id="PF01551"/>
    </source>
</evidence>
<dbReference type="PANTHER" id="PTHR21666">
    <property type="entry name" value="PEPTIDASE-RELATED"/>
    <property type="match status" value="1"/>
</dbReference>
<dbReference type="Gene3D" id="2.70.70.10">
    <property type="entry name" value="Glucose Permease (Domain IIA)"/>
    <property type="match status" value="1"/>
</dbReference>
<keyword evidence="2" id="KW-1133">Transmembrane helix</keyword>
<keyword evidence="2" id="KW-0472">Membrane</keyword>
<dbReference type="EMBL" id="CP022315">
    <property type="protein sequence ID" value="ASK61357.1"/>
    <property type="molecule type" value="Genomic_DNA"/>
</dbReference>
<keyword evidence="2" id="KW-0812">Transmembrane</keyword>
<name>A0A220TZV3_9BACI</name>
<proteinExistence type="predicted"/>
<dbReference type="AlphaFoldDB" id="A0A220TZV3"/>
<dbReference type="KEGG" id="vil:CFK37_03805"/>
<protein>
    <submittedName>
        <fullName evidence="4">TrsG protein</fullName>
    </submittedName>
</protein>
<evidence type="ECO:0000256" key="1">
    <source>
        <dbReference type="ARBA" id="ARBA00022729"/>
    </source>
</evidence>
<feature type="transmembrane region" description="Helical" evidence="2">
    <location>
        <begin position="16"/>
        <end position="48"/>
    </location>
</feature>
<dbReference type="InterPro" id="IPR050570">
    <property type="entry name" value="Cell_wall_metabolism_enzyme"/>
</dbReference>
<dbReference type="CDD" id="cd12797">
    <property type="entry name" value="M23_peptidase"/>
    <property type="match status" value="1"/>
</dbReference>
<sequence length="378" mass="40428">MKNLWNMVKGLVKKKIMLWIAGFIGANAVTILVGVILLTILLAIIGVLSGSVDHQQSQQSDSKAGYVCSPTGEINMKKWKNIFHDKDRSGALKGYGDEIRALSEKRGIDPVLFAAVAMHETAWGKSSAVRLKNNPGGLMNPNGSGLYVFDTMQEGLESMALTLYNRIIVDGLVTIEQLGSVYAPIGAANDPNNLNVHWVPTTKEIAQRFGGLIMNCKTVDHIDMGGIGNKSWVSPHTKNITSGFGYRSGCGNCSSFHAGIDIASAGIRSTPITAFMDGEVIVSKAQGTTFRSSLSNMGKGYGWVVVIDHGNGMHTRYGHMMQKGIPVGTDVKAGDVIGRVGSTGSSTGVHLHFEILMNGKRINPMSYVKPFLTGGNGS</sequence>